<evidence type="ECO:0000256" key="8">
    <source>
        <dbReference type="SAM" id="Phobius"/>
    </source>
</evidence>
<dbReference type="InterPro" id="IPR006685">
    <property type="entry name" value="MscS_channel_2nd"/>
</dbReference>
<organism evidence="12 13">
    <name type="scientific">Thiobacillus denitrificans</name>
    <dbReference type="NCBI Taxonomy" id="36861"/>
    <lineage>
        <taxon>Bacteria</taxon>
        <taxon>Pseudomonadati</taxon>
        <taxon>Pseudomonadota</taxon>
        <taxon>Betaproteobacteria</taxon>
        <taxon>Nitrosomonadales</taxon>
        <taxon>Thiobacillaceae</taxon>
        <taxon>Thiobacillus</taxon>
    </lineage>
</organism>
<dbReference type="Gene3D" id="3.30.70.100">
    <property type="match status" value="1"/>
</dbReference>
<feature type="region of interest" description="Disordered" evidence="7">
    <location>
        <begin position="357"/>
        <end position="377"/>
    </location>
</feature>
<keyword evidence="5 8" id="KW-1133">Transmembrane helix</keyword>
<dbReference type="InterPro" id="IPR023408">
    <property type="entry name" value="MscS_beta-dom_sf"/>
</dbReference>
<proteinExistence type="inferred from homology"/>
<dbReference type="Gene3D" id="2.30.30.60">
    <property type="match status" value="1"/>
</dbReference>
<feature type="domain" description="Mechanosensitive ion channel MscS C-terminal" evidence="10">
    <location>
        <begin position="261"/>
        <end position="345"/>
    </location>
</feature>
<feature type="transmembrane region" description="Helical" evidence="8">
    <location>
        <begin position="166"/>
        <end position="185"/>
    </location>
</feature>
<dbReference type="InterPro" id="IPR011066">
    <property type="entry name" value="MscS_channel_C_sf"/>
</dbReference>
<evidence type="ECO:0000259" key="9">
    <source>
        <dbReference type="Pfam" id="PF00924"/>
    </source>
</evidence>
<keyword evidence="4 8" id="KW-0812">Transmembrane</keyword>
<feature type="transmembrane region" description="Helical" evidence="8">
    <location>
        <begin position="60"/>
        <end position="80"/>
    </location>
</feature>
<dbReference type="Pfam" id="PF21082">
    <property type="entry name" value="MS_channel_3rd"/>
    <property type="match status" value="1"/>
</dbReference>
<dbReference type="Proteomes" id="UP000064243">
    <property type="component" value="Unassembled WGS sequence"/>
</dbReference>
<sequence>MNDLAQQLGLSFLAASWLPQVLMVIVAVIAINIGAYYLLRHIEKVAARTSNVWGDALIRAARKPLTLIVWVAGVAFALQIMHEHSGAPVFAFVVPTRDTVIVAALAWFLLKLISHATQTIMSRSAAMEDALDYTTLDALSKLGRFTVVIISALVILQTLGFSVSGVLAFGGIGGIAVGFAAKDMLANFFGGLTIYLDRPFAVGEWIRSPEKQIEGTVEYIGWRHTRVRAFNKNPIYVPNALFTTIVVENPSRMTNRRIKETIGIRYADLDKMAAIIADVKAMLQVHPEIDPDATLIVNFNEFAASSLDFFIYAFTKTVQWVHFHEVKQDVLLKVAAIIQAHGAEIAFPTRTLHIESGPDMAQTAGSGEPPALGREAG</sequence>
<dbReference type="InterPro" id="IPR049278">
    <property type="entry name" value="MS_channel_C"/>
</dbReference>
<dbReference type="RefSeq" id="WP_059757842.1">
    <property type="nucleotide sequence ID" value="NZ_LDUG01000039.1"/>
</dbReference>
<dbReference type="GO" id="GO:0008381">
    <property type="term" value="F:mechanosensitive monoatomic ion channel activity"/>
    <property type="evidence" value="ECO:0007669"/>
    <property type="project" value="UniProtKB-ARBA"/>
</dbReference>
<evidence type="ECO:0000259" key="10">
    <source>
        <dbReference type="Pfam" id="PF21082"/>
    </source>
</evidence>
<dbReference type="SUPFAM" id="SSF50182">
    <property type="entry name" value="Sm-like ribonucleoproteins"/>
    <property type="match status" value="1"/>
</dbReference>
<evidence type="ECO:0000256" key="6">
    <source>
        <dbReference type="ARBA" id="ARBA00023136"/>
    </source>
</evidence>
<reference evidence="12 13" key="1">
    <citation type="journal article" date="2015" name="Appl. Environ. Microbiol.">
        <title>Aerobic and Anaerobic Thiosulfate Oxidation by a Cold-Adapted, Subglacial Chemoautotroph.</title>
        <authorList>
            <person name="Harrold Z.R."/>
            <person name="Skidmore M.L."/>
            <person name="Hamilton T.L."/>
            <person name="Desch L."/>
            <person name="Amada K."/>
            <person name="van Gelder W."/>
            <person name="Glover K."/>
            <person name="Roden E.E."/>
            <person name="Boyd E.S."/>
        </authorList>
    </citation>
    <scope>NUCLEOTIDE SEQUENCE [LARGE SCALE GENOMIC DNA]</scope>
    <source>
        <strain evidence="12 13">RG</strain>
    </source>
</reference>
<dbReference type="InterPro" id="IPR010920">
    <property type="entry name" value="LSM_dom_sf"/>
</dbReference>
<evidence type="ECO:0000256" key="5">
    <source>
        <dbReference type="ARBA" id="ARBA00022989"/>
    </source>
</evidence>
<dbReference type="PANTHER" id="PTHR43634:SF2">
    <property type="entry name" value="LOW CONDUCTANCE MECHANOSENSITIVE CHANNEL YNAI"/>
    <property type="match status" value="1"/>
</dbReference>
<dbReference type="Pfam" id="PF00924">
    <property type="entry name" value="MS_channel_2nd"/>
    <property type="match status" value="1"/>
</dbReference>
<dbReference type="AlphaFoldDB" id="A0A106BJX3"/>
<evidence type="ECO:0000313" key="12">
    <source>
        <dbReference type="EMBL" id="KVW93747.1"/>
    </source>
</evidence>
<dbReference type="InterPro" id="IPR045042">
    <property type="entry name" value="YnaI-like"/>
</dbReference>
<dbReference type="Pfam" id="PF21088">
    <property type="entry name" value="MS_channel_1st"/>
    <property type="match status" value="1"/>
</dbReference>
<dbReference type="PANTHER" id="PTHR43634">
    <property type="entry name" value="OW CONDUCTANCE MECHANOSENSITIVE CHANNEL"/>
    <property type="match status" value="1"/>
</dbReference>
<evidence type="ECO:0000256" key="4">
    <source>
        <dbReference type="ARBA" id="ARBA00022692"/>
    </source>
</evidence>
<name>A0A106BJX3_THIDE</name>
<dbReference type="GO" id="GO:0005886">
    <property type="term" value="C:plasma membrane"/>
    <property type="evidence" value="ECO:0007669"/>
    <property type="project" value="UniProtKB-SubCell"/>
</dbReference>
<evidence type="ECO:0000256" key="1">
    <source>
        <dbReference type="ARBA" id="ARBA00004651"/>
    </source>
</evidence>
<dbReference type="OrthoDB" id="9775207at2"/>
<dbReference type="InterPro" id="IPR011014">
    <property type="entry name" value="MscS_channel_TM-2"/>
</dbReference>
<comment type="caution">
    <text evidence="12">The sequence shown here is derived from an EMBL/GenBank/DDBJ whole genome shotgun (WGS) entry which is preliminary data.</text>
</comment>
<feature type="transmembrane region" description="Helical" evidence="8">
    <location>
        <begin position="100"/>
        <end position="121"/>
    </location>
</feature>
<comment type="subcellular location">
    <subcellularLocation>
        <location evidence="1">Cell membrane</location>
        <topology evidence="1">Multi-pass membrane protein</topology>
    </subcellularLocation>
</comment>
<evidence type="ECO:0000313" key="13">
    <source>
        <dbReference type="Proteomes" id="UP000064243"/>
    </source>
</evidence>
<evidence type="ECO:0000256" key="7">
    <source>
        <dbReference type="SAM" id="MobiDB-lite"/>
    </source>
</evidence>
<dbReference type="SUPFAM" id="SSF82861">
    <property type="entry name" value="Mechanosensitive channel protein MscS (YggB), transmembrane region"/>
    <property type="match status" value="1"/>
</dbReference>
<dbReference type="Gene3D" id="1.10.287.1260">
    <property type="match status" value="1"/>
</dbReference>
<evidence type="ECO:0000259" key="11">
    <source>
        <dbReference type="Pfam" id="PF21088"/>
    </source>
</evidence>
<dbReference type="InterPro" id="IPR049142">
    <property type="entry name" value="MS_channel_1st"/>
</dbReference>
<comment type="similarity">
    <text evidence="2">Belongs to the MscS (TC 1.A.23) family.</text>
</comment>
<feature type="domain" description="Mechanosensitive ion channel MscS" evidence="9">
    <location>
        <begin position="183"/>
        <end position="252"/>
    </location>
</feature>
<dbReference type="STRING" id="1123392.GCA_000376425_02514"/>
<accession>A0A106BJX3</accession>
<evidence type="ECO:0000256" key="2">
    <source>
        <dbReference type="ARBA" id="ARBA00008017"/>
    </source>
</evidence>
<keyword evidence="6 8" id="KW-0472">Membrane</keyword>
<dbReference type="EMBL" id="LDUG01000039">
    <property type="protein sequence ID" value="KVW93747.1"/>
    <property type="molecule type" value="Genomic_DNA"/>
</dbReference>
<evidence type="ECO:0000256" key="3">
    <source>
        <dbReference type="ARBA" id="ARBA00022475"/>
    </source>
</evidence>
<dbReference type="SUPFAM" id="SSF82689">
    <property type="entry name" value="Mechanosensitive channel protein MscS (YggB), C-terminal domain"/>
    <property type="match status" value="1"/>
</dbReference>
<dbReference type="PATRIC" id="fig|36861.3.peg.2530"/>
<feature type="domain" description="Mechanosensitive ion channel transmembrane helices 2/3" evidence="11">
    <location>
        <begin position="144"/>
        <end position="182"/>
    </location>
</feature>
<keyword evidence="13" id="KW-1185">Reference proteome</keyword>
<gene>
    <name evidence="12" type="ORF">ABW22_13680</name>
</gene>
<keyword evidence="3" id="KW-1003">Cell membrane</keyword>
<feature type="transmembrane region" description="Helical" evidence="8">
    <location>
        <begin position="20"/>
        <end position="39"/>
    </location>
</feature>
<protein>
    <submittedName>
        <fullName evidence="12">Mechanosensitive ion channel protein MscS</fullName>
    </submittedName>
</protein>